<gene>
    <name evidence="1" type="ORF">SAMN05421854_12745</name>
</gene>
<reference evidence="1 2" key="1">
    <citation type="submission" date="2016-10" db="EMBL/GenBank/DDBJ databases">
        <authorList>
            <person name="de Groot N.N."/>
        </authorList>
    </citation>
    <scope>NUCLEOTIDE SEQUENCE [LARGE SCALE GENOMIC DNA]</scope>
    <source>
        <strain evidence="1 2">DSM 44637</strain>
    </source>
</reference>
<dbReference type="RefSeq" id="WP_093577285.1">
    <property type="nucleotide sequence ID" value="NZ_FOWC01000027.1"/>
</dbReference>
<proteinExistence type="predicted"/>
<dbReference type="AlphaFoldDB" id="A0A1I6BGZ2"/>
<accession>A0A1I6BGZ2</accession>
<evidence type="ECO:0000313" key="1">
    <source>
        <dbReference type="EMBL" id="SFQ80196.1"/>
    </source>
</evidence>
<dbReference type="Proteomes" id="UP000199137">
    <property type="component" value="Unassembled WGS sequence"/>
</dbReference>
<organism evidence="1 2">
    <name type="scientific">Amycolatopsis rubida</name>
    <dbReference type="NCBI Taxonomy" id="112413"/>
    <lineage>
        <taxon>Bacteria</taxon>
        <taxon>Bacillati</taxon>
        <taxon>Actinomycetota</taxon>
        <taxon>Actinomycetes</taxon>
        <taxon>Pseudonocardiales</taxon>
        <taxon>Pseudonocardiaceae</taxon>
        <taxon>Amycolatopsis</taxon>
    </lineage>
</organism>
<sequence>MTAPDPTCSRCGRARAAETDPFATLAWVSTKENGHQRWLCPDCARNHVRDIEGKLPDEYW</sequence>
<name>A0A1I6BGZ2_9PSEU</name>
<dbReference type="STRING" id="112413.SAMN05421854_12745"/>
<evidence type="ECO:0008006" key="3">
    <source>
        <dbReference type="Google" id="ProtNLM"/>
    </source>
</evidence>
<dbReference type="EMBL" id="FOWC01000027">
    <property type="protein sequence ID" value="SFQ80196.1"/>
    <property type="molecule type" value="Genomic_DNA"/>
</dbReference>
<dbReference type="OrthoDB" id="3578149at2"/>
<evidence type="ECO:0000313" key="2">
    <source>
        <dbReference type="Proteomes" id="UP000199137"/>
    </source>
</evidence>
<protein>
    <recommendedName>
        <fullName evidence="3">Small CPxCG-related zinc finger protein</fullName>
    </recommendedName>
</protein>